<gene>
    <name evidence="1" type="ORF">R1080702_170</name>
</gene>
<dbReference type="Proteomes" id="UP000203157">
    <property type="component" value="Segment"/>
</dbReference>
<dbReference type="OrthoDB" id="26173at10239"/>
<keyword evidence="2" id="KW-1185">Reference proteome</keyword>
<reference evidence="1 2" key="1">
    <citation type="submission" date="2016-01" db="EMBL/GenBank/DDBJ databases">
        <title>The genomic content and context of auxiliary metabolic genes in marine cyanophages.</title>
        <authorList>
            <person name="Marston M.F."/>
            <person name="Martiny J.B.H."/>
            <person name="Crummett L.T."/>
        </authorList>
    </citation>
    <scope>NUCLEOTIDE SEQUENCE [LARGE SCALE GENOMIC DNA]</scope>
    <source>
        <strain evidence="1">RW_108_0702</strain>
    </source>
</reference>
<name>A0A127KMK6_9CAUD</name>
<protein>
    <submittedName>
        <fullName evidence="1">Aerobic NDP reductase small subunit</fullName>
    </submittedName>
</protein>
<dbReference type="EMBL" id="KU594606">
    <property type="protein sequence ID" value="AMO43179.1"/>
    <property type="molecule type" value="Genomic_DNA"/>
</dbReference>
<dbReference type="KEGG" id="vg:29122672"/>
<accession>A0A127KMK6</accession>
<evidence type="ECO:0000313" key="1">
    <source>
        <dbReference type="EMBL" id="AMO43179.1"/>
    </source>
</evidence>
<dbReference type="RefSeq" id="YP_009301672.1">
    <property type="nucleotide sequence ID" value="NC_031235.1"/>
</dbReference>
<proteinExistence type="predicted"/>
<organism evidence="1 2">
    <name type="scientific">Cyanophage S-RIM32</name>
    <dbReference type="NCBI Taxonomy" id="1278479"/>
    <lineage>
        <taxon>Viruses</taxon>
        <taxon>Duplodnaviria</taxon>
        <taxon>Heunggongvirae</taxon>
        <taxon>Uroviricota</taxon>
        <taxon>Caudoviricetes</taxon>
        <taxon>Pantevenvirales</taxon>
        <taxon>Kyanoviridae</taxon>
        <taxon>Bristolvirus</taxon>
        <taxon>Bristolvirus rhodeisland</taxon>
    </lineage>
</organism>
<sequence length="93" mass="10566">MRDFKKLREEALRQQQRQQDFFQEGDSVMSALTGEKGTIKRVGGNYAIVIGESGEMFRSWIKDIRHVNVTDSINKGRKSSIFTNGTPKANDNT</sequence>
<evidence type="ECO:0000313" key="2">
    <source>
        <dbReference type="Proteomes" id="UP000203157"/>
    </source>
</evidence>
<dbReference type="GeneID" id="29122672"/>